<proteinExistence type="predicted"/>
<dbReference type="GO" id="GO:0008584">
    <property type="term" value="P:male gonad development"/>
    <property type="evidence" value="ECO:0007669"/>
    <property type="project" value="TreeGrafter"/>
</dbReference>
<name>A0A6P8R7Y9_GEOSA</name>
<dbReference type="RefSeq" id="XP_033805917.1">
    <property type="nucleotide sequence ID" value="XM_033950026.1"/>
</dbReference>
<feature type="compositionally biased region" description="Basic and acidic residues" evidence="1">
    <location>
        <begin position="375"/>
        <end position="391"/>
    </location>
</feature>
<feature type="compositionally biased region" description="Gly residues" evidence="1">
    <location>
        <begin position="239"/>
        <end position="254"/>
    </location>
</feature>
<feature type="compositionally biased region" description="Acidic residues" evidence="1">
    <location>
        <begin position="318"/>
        <end position="336"/>
    </location>
</feature>
<sequence>MPKRSGRSTAAASWHSEVPIVGTIDEILRRMHQVSVESGGSLLRMQGIGEVTAVPPGLETTLNPDVRAPPTQPQSTSSPRGKETPELGVFSSPEASDMLVESLEAGTPILGTPAGSSEAMITDWAKRADNRKVYRLKINSIPKKTSSAENSKNNTQETTGLEDKNFIGQNGHVSVCNNKKNCHCNKGWAPPDCTKPGFGGSVDSGPLVKGSFISYVYPPEEEEGKEEKEKGGGAAVTSAGGGAAATKGGGGGNIGASDGSGKDKWDATFEAATLSSATLIQWAIALAIIVSVTTAIIITFLSRRIIRNYFNETTEILESEQENISENEECETSEGLEDSKETETEDSKGTETLQTEDSKEAETEDSKGTETLQTEDSKEIETVNSKDTENQ</sequence>
<reference evidence="4" key="1">
    <citation type="submission" date="2025-08" db="UniProtKB">
        <authorList>
            <consortium name="RefSeq"/>
        </authorList>
    </citation>
    <scope>IDENTIFICATION</scope>
</reference>
<feature type="region of interest" description="Disordered" evidence="1">
    <location>
        <begin position="220"/>
        <end position="261"/>
    </location>
</feature>
<keyword evidence="2" id="KW-1133">Transmembrane helix</keyword>
<feature type="region of interest" description="Disordered" evidence="1">
    <location>
        <begin position="54"/>
        <end position="90"/>
    </location>
</feature>
<feature type="compositionally biased region" description="Basic and acidic residues" evidence="1">
    <location>
        <begin position="337"/>
        <end position="349"/>
    </location>
</feature>
<dbReference type="InParanoid" id="A0A6P8R7Y9"/>
<dbReference type="Proteomes" id="UP000515159">
    <property type="component" value="Chromosome 6"/>
</dbReference>
<organism evidence="3 4">
    <name type="scientific">Geotrypetes seraphini</name>
    <name type="common">Gaboon caecilian</name>
    <name type="synonym">Caecilia seraphini</name>
    <dbReference type="NCBI Taxonomy" id="260995"/>
    <lineage>
        <taxon>Eukaryota</taxon>
        <taxon>Metazoa</taxon>
        <taxon>Chordata</taxon>
        <taxon>Craniata</taxon>
        <taxon>Vertebrata</taxon>
        <taxon>Euteleostomi</taxon>
        <taxon>Amphibia</taxon>
        <taxon>Gymnophiona</taxon>
        <taxon>Geotrypetes</taxon>
    </lineage>
</organism>
<evidence type="ECO:0000256" key="1">
    <source>
        <dbReference type="SAM" id="MobiDB-lite"/>
    </source>
</evidence>
<evidence type="ECO:0000313" key="3">
    <source>
        <dbReference type="Proteomes" id="UP000515159"/>
    </source>
</evidence>
<keyword evidence="2" id="KW-0812">Transmembrane</keyword>
<feature type="compositionally biased region" description="Basic and acidic residues" evidence="1">
    <location>
        <begin position="356"/>
        <end position="368"/>
    </location>
</feature>
<dbReference type="GO" id="GO:1990913">
    <property type="term" value="C:sperm head plasma membrane"/>
    <property type="evidence" value="ECO:0007669"/>
    <property type="project" value="TreeGrafter"/>
</dbReference>
<feature type="compositionally biased region" description="Polar residues" evidence="1">
    <location>
        <begin position="144"/>
        <end position="159"/>
    </location>
</feature>
<feature type="region of interest" description="Disordered" evidence="1">
    <location>
        <begin position="144"/>
        <end position="165"/>
    </location>
</feature>
<feature type="transmembrane region" description="Helical" evidence="2">
    <location>
        <begin position="279"/>
        <end position="301"/>
    </location>
</feature>
<keyword evidence="2" id="KW-0472">Membrane</keyword>
<dbReference type="AlphaFoldDB" id="A0A6P8R7Y9"/>
<dbReference type="GeneID" id="117362935"/>
<dbReference type="PANTHER" id="PTHR11905">
    <property type="entry name" value="ADAM A DISINTEGRIN AND METALLOPROTEASE DOMAIN"/>
    <property type="match status" value="1"/>
</dbReference>
<keyword evidence="3" id="KW-1185">Reference proteome</keyword>
<protein>
    <submittedName>
        <fullName evidence="4">Uncharacterized protein LOC117362935</fullName>
    </submittedName>
</protein>
<dbReference type="PANTHER" id="PTHR11905:SF148">
    <property type="entry name" value="DISINTEGRIN AND METALLOPROTEINASE DOMAIN-CONTAINING PROTEIN 30"/>
    <property type="match status" value="1"/>
</dbReference>
<dbReference type="KEGG" id="gsh:117362935"/>
<dbReference type="GO" id="GO:0009897">
    <property type="term" value="C:external side of plasma membrane"/>
    <property type="evidence" value="ECO:0007669"/>
    <property type="project" value="TreeGrafter"/>
</dbReference>
<accession>A0A6P8R7Y9</accession>
<feature type="region of interest" description="Disordered" evidence="1">
    <location>
        <begin position="318"/>
        <end position="391"/>
    </location>
</feature>
<gene>
    <name evidence="4" type="primary">LOC117362935</name>
</gene>
<evidence type="ECO:0000313" key="4">
    <source>
        <dbReference type="RefSeq" id="XP_033805917.1"/>
    </source>
</evidence>
<evidence type="ECO:0000256" key="2">
    <source>
        <dbReference type="SAM" id="Phobius"/>
    </source>
</evidence>